<dbReference type="AlphaFoldDB" id="A0AAN9KUR7"/>
<dbReference type="PANTHER" id="PTHR45714">
    <property type="entry name" value="HOMEOBOX-LEUCINE ZIPPER PROTEIN HAT14"/>
    <property type="match status" value="1"/>
</dbReference>
<dbReference type="GO" id="GO:0005634">
    <property type="term" value="C:nucleus"/>
    <property type="evidence" value="ECO:0007669"/>
    <property type="project" value="UniProtKB-SubCell"/>
</dbReference>
<evidence type="ECO:0000256" key="2">
    <source>
        <dbReference type="ARBA" id="ARBA00006074"/>
    </source>
</evidence>
<comment type="caution">
    <text evidence="13">The sequence shown here is derived from an EMBL/GenBank/DDBJ whole genome shotgun (WGS) entry which is preliminary data.</text>
</comment>
<feature type="compositionally biased region" description="Polar residues" evidence="10">
    <location>
        <begin position="412"/>
        <end position="427"/>
    </location>
</feature>
<dbReference type="PROSITE" id="PS50071">
    <property type="entry name" value="HOMEOBOX_2"/>
    <property type="match status" value="1"/>
</dbReference>
<dbReference type="GO" id="GO:0043565">
    <property type="term" value="F:sequence-specific DNA binding"/>
    <property type="evidence" value="ECO:0007669"/>
    <property type="project" value="InterPro"/>
</dbReference>
<keyword evidence="11" id="KW-0472">Membrane</keyword>
<keyword evidence="11" id="KW-1133">Transmembrane helix</keyword>
<evidence type="ECO:0000256" key="5">
    <source>
        <dbReference type="ARBA" id="ARBA00023155"/>
    </source>
</evidence>
<feature type="region of interest" description="Disordered" evidence="10">
    <location>
        <begin position="251"/>
        <end position="282"/>
    </location>
</feature>
<keyword evidence="7 8" id="KW-0539">Nucleus</keyword>
<gene>
    <name evidence="13" type="ORF">VNO77_27426</name>
</gene>
<comment type="similarity">
    <text evidence="2">Belongs to the HD-ZIP homeobox family. Class II subfamily.</text>
</comment>
<feature type="compositionally biased region" description="Low complexity" evidence="10">
    <location>
        <begin position="395"/>
        <end position="411"/>
    </location>
</feature>
<dbReference type="GO" id="GO:0000981">
    <property type="term" value="F:DNA-binding transcription factor activity, RNA polymerase II-specific"/>
    <property type="evidence" value="ECO:0007669"/>
    <property type="project" value="InterPro"/>
</dbReference>
<organism evidence="13 14">
    <name type="scientific">Canavalia gladiata</name>
    <name type="common">Sword bean</name>
    <name type="synonym">Dolichos gladiatus</name>
    <dbReference type="NCBI Taxonomy" id="3824"/>
    <lineage>
        <taxon>Eukaryota</taxon>
        <taxon>Viridiplantae</taxon>
        <taxon>Streptophyta</taxon>
        <taxon>Embryophyta</taxon>
        <taxon>Tracheophyta</taxon>
        <taxon>Spermatophyta</taxon>
        <taxon>Magnoliopsida</taxon>
        <taxon>eudicotyledons</taxon>
        <taxon>Gunneridae</taxon>
        <taxon>Pentapetalae</taxon>
        <taxon>rosids</taxon>
        <taxon>fabids</taxon>
        <taxon>Fabales</taxon>
        <taxon>Fabaceae</taxon>
        <taxon>Papilionoideae</taxon>
        <taxon>50 kb inversion clade</taxon>
        <taxon>NPAAA clade</taxon>
        <taxon>indigoferoid/millettioid clade</taxon>
        <taxon>Phaseoleae</taxon>
        <taxon>Canavalia</taxon>
    </lineage>
</organism>
<feature type="region of interest" description="Disordered" evidence="10">
    <location>
        <begin position="437"/>
        <end position="456"/>
    </location>
</feature>
<keyword evidence="3" id="KW-0805">Transcription regulation</keyword>
<dbReference type="EMBL" id="JAYMYQ010000006">
    <property type="protein sequence ID" value="KAK7323924.1"/>
    <property type="molecule type" value="Genomic_DNA"/>
</dbReference>
<keyword evidence="6" id="KW-0804">Transcription</keyword>
<dbReference type="SUPFAM" id="SSF46689">
    <property type="entry name" value="Homeodomain-like"/>
    <property type="match status" value="1"/>
</dbReference>
<dbReference type="Gene3D" id="1.10.10.60">
    <property type="entry name" value="Homeodomain-like"/>
    <property type="match status" value="1"/>
</dbReference>
<dbReference type="Proteomes" id="UP001367508">
    <property type="component" value="Unassembled WGS sequence"/>
</dbReference>
<evidence type="ECO:0000256" key="1">
    <source>
        <dbReference type="ARBA" id="ARBA00004123"/>
    </source>
</evidence>
<protein>
    <recommendedName>
        <fullName evidence="12">Homeobox domain-containing protein</fullName>
    </recommendedName>
</protein>
<dbReference type="SMART" id="SM00340">
    <property type="entry name" value="HALZ"/>
    <property type="match status" value="1"/>
</dbReference>
<evidence type="ECO:0000256" key="3">
    <source>
        <dbReference type="ARBA" id="ARBA00023015"/>
    </source>
</evidence>
<keyword evidence="14" id="KW-1185">Reference proteome</keyword>
<feature type="domain" description="Homeobox" evidence="12">
    <location>
        <begin position="276"/>
        <end position="336"/>
    </location>
</feature>
<accession>A0AAN9KUR7</accession>
<feature type="compositionally biased region" description="Polar residues" evidence="10">
    <location>
        <begin position="444"/>
        <end position="456"/>
    </location>
</feature>
<feature type="region of interest" description="Disordered" evidence="10">
    <location>
        <begin position="179"/>
        <end position="219"/>
    </location>
</feature>
<dbReference type="PROSITE" id="PS00027">
    <property type="entry name" value="HOMEOBOX_1"/>
    <property type="match status" value="1"/>
</dbReference>
<dbReference type="Pfam" id="PF00046">
    <property type="entry name" value="Homeodomain"/>
    <property type="match status" value="1"/>
</dbReference>
<feature type="compositionally biased region" description="Low complexity" evidence="10">
    <location>
        <begin position="179"/>
        <end position="192"/>
    </location>
</feature>
<evidence type="ECO:0000256" key="7">
    <source>
        <dbReference type="ARBA" id="ARBA00023242"/>
    </source>
</evidence>
<comment type="subcellular location">
    <subcellularLocation>
        <location evidence="1 8 9">Nucleus</location>
    </subcellularLocation>
</comment>
<evidence type="ECO:0000256" key="10">
    <source>
        <dbReference type="SAM" id="MobiDB-lite"/>
    </source>
</evidence>
<evidence type="ECO:0000256" key="4">
    <source>
        <dbReference type="ARBA" id="ARBA00023125"/>
    </source>
</evidence>
<dbReference type="InterPro" id="IPR003106">
    <property type="entry name" value="Leu_zip_homeo"/>
</dbReference>
<proteinExistence type="inferred from homology"/>
<evidence type="ECO:0000256" key="6">
    <source>
        <dbReference type="ARBA" id="ARBA00023163"/>
    </source>
</evidence>
<keyword evidence="4 8" id="KW-0238">DNA-binding</keyword>
<keyword evidence="11" id="KW-0812">Transmembrane</keyword>
<dbReference type="FunFam" id="1.10.10.60:FF:000577">
    <property type="entry name" value="Homeobox-leucine zipper protein 18"/>
    <property type="match status" value="1"/>
</dbReference>
<evidence type="ECO:0000259" key="12">
    <source>
        <dbReference type="PROSITE" id="PS50071"/>
    </source>
</evidence>
<reference evidence="13 14" key="1">
    <citation type="submission" date="2024-01" db="EMBL/GenBank/DDBJ databases">
        <title>The genomes of 5 underutilized Papilionoideae crops provide insights into root nodulation and disease resistanc.</title>
        <authorList>
            <person name="Jiang F."/>
        </authorList>
    </citation>
    <scope>NUCLEOTIDE SEQUENCE [LARGE SCALE GENOMIC DNA]</scope>
    <source>
        <strain evidence="13">LVBAO_FW01</strain>
        <tissue evidence="13">Leaves</tissue>
    </source>
</reference>
<dbReference type="SMART" id="SM00389">
    <property type="entry name" value="HOX"/>
    <property type="match status" value="1"/>
</dbReference>
<evidence type="ECO:0000313" key="14">
    <source>
        <dbReference type="Proteomes" id="UP001367508"/>
    </source>
</evidence>
<feature type="transmembrane region" description="Helical" evidence="11">
    <location>
        <begin position="44"/>
        <end position="67"/>
    </location>
</feature>
<evidence type="ECO:0000313" key="13">
    <source>
        <dbReference type="EMBL" id="KAK7323924.1"/>
    </source>
</evidence>
<keyword evidence="5 8" id="KW-0371">Homeobox</keyword>
<dbReference type="Pfam" id="PF02183">
    <property type="entry name" value="HALZ"/>
    <property type="match status" value="1"/>
</dbReference>
<evidence type="ECO:0000256" key="9">
    <source>
        <dbReference type="RuleBase" id="RU000682"/>
    </source>
</evidence>
<dbReference type="InterPro" id="IPR009057">
    <property type="entry name" value="Homeodomain-like_sf"/>
</dbReference>
<feature type="region of interest" description="Disordered" evidence="10">
    <location>
        <begin position="118"/>
        <end position="159"/>
    </location>
</feature>
<dbReference type="InterPro" id="IPR001356">
    <property type="entry name" value="HD"/>
</dbReference>
<dbReference type="InterPro" id="IPR050762">
    <property type="entry name" value="HD-ZIP_Homeobox_LZ_Class_II"/>
</dbReference>
<dbReference type="CDD" id="cd00086">
    <property type="entry name" value="homeodomain"/>
    <property type="match status" value="1"/>
</dbReference>
<name>A0AAN9KUR7_CANGL</name>
<dbReference type="PANTHER" id="PTHR45714:SF79">
    <property type="entry name" value="HOMEOBOX ASSOCIATED LEUCINE ZIPPER PROTEIN"/>
    <property type="match status" value="1"/>
</dbReference>
<evidence type="ECO:0000256" key="11">
    <source>
        <dbReference type="SAM" id="Phobius"/>
    </source>
</evidence>
<feature type="compositionally biased region" description="Low complexity" evidence="10">
    <location>
        <begin position="209"/>
        <end position="219"/>
    </location>
</feature>
<dbReference type="InterPro" id="IPR017970">
    <property type="entry name" value="Homeobox_CS"/>
</dbReference>
<feature type="region of interest" description="Disordered" evidence="10">
    <location>
        <begin position="395"/>
        <end position="431"/>
    </location>
</feature>
<evidence type="ECO:0000256" key="8">
    <source>
        <dbReference type="PROSITE-ProRule" id="PRU00108"/>
    </source>
</evidence>
<sequence length="456" mass="50636">MLFTSIQSSQFWRHCGLSQRVEEEVGDSSLSKLLLLNSQSKPHLSLVLFHIPFSLFLFLSLGARLVYALEEKKIMELGLSLGDSSRPLLGFMEKPREASNQLGLGFNTTLSIGPIITRQKDEQQDEQEESEETKPKRNHNNHMAENPCDPSSKPNNPVMHQLDLLPQLCLPWYPPSENGSLSSELGGSSKGLDVNVQPPQTAEDEAEEAAALSSSPNSEASSFQMDLCIYNNRGGSFSGSGGNYYKRDHSEGEAYDQRASSRASDDDDNNGGGGGGGNTRKKLRLSKEQSAFLEESFKEHNTLNPKQKLALAKQLNLRPRQVEVWFQNRRARTKLKQTEVDCEYLKRCCETLTEENRRLHKELQELRALKTSNPFYMQLPATTLTMCPSCERVATNSTSNSSTITTPNATIKANTGPTSNNNDSTASKAIGFPFGKPRFHPFVHTSQPHQHQSSAS</sequence>
<feature type="DNA-binding region" description="Homeobox" evidence="8">
    <location>
        <begin position="278"/>
        <end position="337"/>
    </location>
</feature>